<sequence>MRDAPRCHIHYEEISKLFCETCSNLPVCMACTYGEHKGHKLHEGKTLAKLKREELAQKLESLEEIEKDRKLILSKKAYERLIINVNIEKEKVIKMHDVKDEKIMNKMQDIEGRRQQVKQEKRNAEKKIFDSLQREMENEMQEVKKKYEEMFKVKKIEVTDIFKARESFLEKELSELHGKRERFQRDKEDLLEQVEKELAENFKTFKTMSEHFDNIKKRLEALNVMASSILASDNDWSAVQCIPDMCIAATNLMKDLKKDFPEWTTLTYVTVNYKQYSIGKPSVTKISEQVEKEITITDSNLRVCDMTSVGDGNIVISGITPDREASVIIVIKMNGRIMQEKTMNTGKHWPARYCKSLSQHKVATVSEPNEIGLYDLRDGSYIKKNISDVTNSWPKDRYVRCVATDSVNNHILVGGDDSRDVYVFDNQLNYLHFLTLPEMIKCPRGITISDGHLLVCDYDGEKCYVTTMDRLKSKLVGELMKANLERNSFRPRSVCTDKNGFVYMLWKSYGLPQQCYLVQYNHHGSQVLVTRELDGRASVVTVVETSQGEKLLVPTYDTQTVYMYDLIAED</sequence>
<evidence type="ECO:0000256" key="1">
    <source>
        <dbReference type="SAM" id="Coils"/>
    </source>
</evidence>
<organism evidence="3 4">
    <name type="scientific">Holothuria leucospilota</name>
    <name type="common">Black long sea cucumber</name>
    <name type="synonym">Mertensiothuria leucospilota</name>
    <dbReference type="NCBI Taxonomy" id="206669"/>
    <lineage>
        <taxon>Eukaryota</taxon>
        <taxon>Metazoa</taxon>
        <taxon>Echinodermata</taxon>
        <taxon>Eleutherozoa</taxon>
        <taxon>Echinozoa</taxon>
        <taxon>Holothuroidea</taxon>
        <taxon>Aspidochirotacea</taxon>
        <taxon>Aspidochirotida</taxon>
        <taxon>Holothuriidae</taxon>
        <taxon>Holothuria</taxon>
    </lineage>
</organism>
<dbReference type="SUPFAM" id="SSF57845">
    <property type="entry name" value="B-box zinc-binding domain"/>
    <property type="match status" value="1"/>
</dbReference>
<gene>
    <name evidence="3" type="ORF">HOLleu_25836</name>
</gene>
<dbReference type="Gene3D" id="2.120.10.30">
    <property type="entry name" value="TolB, C-terminal domain"/>
    <property type="match status" value="1"/>
</dbReference>
<dbReference type="Proteomes" id="UP001152320">
    <property type="component" value="Chromosome 12"/>
</dbReference>
<dbReference type="InterPro" id="IPR047153">
    <property type="entry name" value="TRIM45/56/19-like"/>
</dbReference>
<comment type="caution">
    <text evidence="3">The sequence shown here is derived from an EMBL/GenBank/DDBJ whole genome shotgun (WGS) entry which is preliminary data.</text>
</comment>
<evidence type="ECO:0000313" key="3">
    <source>
        <dbReference type="EMBL" id="KAJ8032334.1"/>
    </source>
</evidence>
<keyword evidence="4" id="KW-1185">Reference proteome</keyword>
<evidence type="ECO:0000313" key="4">
    <source>
        <dbReference type="Proteomes" id="UP001152320"/>
    </source>
</evidence>
<dbReference type="InterPro" id="IPR011042">
    <property type="entry name" value="6-blade_b-propeller_TolB-like"/>
</dbReference>
<dbReference type="EMBL" id="JAIZAY010000012">
    <property type="protein sequence ID" value="KAJ8032334.1"/>
    <property type="molecule type" value="Genomic_DNA"/>
</dbReference>
<accession>A0A9Q1BTF8</accession>
<protein>
    <submittedName>
        <fullName evidence="3">E3 ubiquitin-protein ligase TRIM71</fullName>
    </submittedName>
</protein>
<dbReference type="InterPro" id="IPR000315">
    <property type="entry name" value="Znf_B-box"/>
</dbReference>
<proteinExistence type="predicted"/>
<dbReference type="SUPFAM" id="SSF101898">
    <property type="entry name" value="NHL repeat"/>
    <property type="match status" value="1"/>
</dbReference>
<dbReference type="PANTHER" id="PTHR25462:SF296">
    <property type="entry name" value="MEIOTIC P26, ISOFORM F"/>
    <property type="match status" value="1"/>
</dbReference>
<keyword evidence="1" id="KW-0175">Coiled coil</keyword>
<evidence type="ECO:0000259" key="2">
    <source>
        <dbReference type="Pfam" id="PF00643"/>
    </source>
</evidence>
<dbReference type="AlphaFoldDB" id="A0A9Q1BTF8"/>
<feature type="coiled-coil region" evidence="1">
    <location>
        <begin position="107"/>
        <end position="200"/>
    </location>
</feature>
<dbReference type="PANTHER" id="PTHR25462">
    <property type="entry name" value="BONUS, ISOFORM C-RELATED"/>
    <property type="match status" value="1"/>
</dbReference>
<name>A0A9Q1BTF8_HOLLE</name>
<reference evidence="3" key="1">
    <citation type="submission" date="2021-10" db="EMBL/GenBank/DDBJ databases">
        <title>Tropical sea cucumber genome reveals ecological adaptation and Cuvierian tubules defense mechanism.</title>
        <authorList>
            <person name="Chen T."/>
        </authorList>
    </citation>
    <scope>NUCLEOTIDE SEQUENCE</scope>
    <source>
        <strain evidence="3">Nanhai2018</strain>
        <tissue evidence="3">Muscle</tissue>
    </source>
</reference>
<dbReference type="Pfam" id="PF00643">
    <property type="entry name" value="zf-B_box"/>
    <property type="match status" value="1"/>
</dbReference>
<dbReference type="GO" id="GO:0008270">
    <property type="term" value="F:zinc ion binding"/>
    <property type="evidence" value="ECO:0007669"/>
    <property type="project" value="InterPro"/>
</dbReference>
<feature type="domain" description="B box-type" evidence="2">
    <location>
        <begin position="4"/>
        <end position="41"/>
    </location>
</feature>
<dbReference type="Gene3D" id="3.30.160.60">
    <property type="entry name" value="Classic Zinc Finger"/>
    <property type="match status" value="1"/>
</dbReference>
<dbReference type="OrthoDB" id="10113904at2759"/>